<dbReference type="GeneID" id="19973474"/>
<dbReference type="Gene3D" id="3.90.550.10">
    <property type="entry name" value="Spore Coat Polysaccharide Biosynthesis Protein SpsA, Chain A"/>
    <property type="match status" value="1"/>
</dbReference>
<keyword evidence="2" id="KW-0328">Glycosyltransferase</keyword>
<dbReference type="GO" id="GO:0000139">
    <property type="term" value="C:Golgi membrane"/>
    <property type="evidence" value="ECO:0007669"/>
    <property type="project" value="TreeGrafter"/>
</dbReference>
<dbReference type="STRING" id="1220924.W2RW54"/>
<evidence type="ECO:0000313" key="6">
    <source>
        <dbReference type="Proteomes" id="UP000030752"/>
    </source>
</evidence>
<sequence>MAHFSPKPATNSSELPDPPSGYDGPCIASGDAQYSASPSQNRSSIVKLSMLYYDTVTSDTEAYERAMQSHVPHDVQFGYDHFILRRGLVAGLWTKQAQILQFLIQELAKAPDQRYEWIFWHDADSVLVNHNIPLEIFLPPPGWEHINWLVSNDLSGLNAGVYLVRVCEWAVHFFAASLSYPLYHADKHLLHDEQSAQDLLLREARWRNATMHLPQRWFNAYHNFGTDKDVPPEWRWENGYAEPGDMLVHFPGTVPEFRAHVMDEWLQKKRERADEYCPPLDRTSYVQDVASFWADEAPREEEVQAAFWRHYHLMSTVAPAQDRLKEQEQKAARERLGEGASREVVRQEMQRITERWNEKKIEALREADEAALADGKVYLNDP</sequence>
<organism evidence="5 6">
    <name type="scientific">Cyphellophora europaea (strain CBS 101466)</name>
    <name type="common">Phialophora europaea</name>
    <dbReference type="NCBI Taxonomy" id="1220924"/>
    <lineage>
        <taxon>Eukaryota</taxon>
        <taxon>Fungi</taxon>
        <taxon>Dikarya</taxon>
        <taxon>Ascomycota</taxon>
        <taxon>Pezizomycotina</taxon>
        <taxon>Eurotiomycetes</taxon>
        <taxon>Chaetothyriomycetidae</taxon>
        <taxon>Chaetothyriales</taxon>
        <taxon>Cyphellophoraceae</taxon>
        <taxon>Cyphellophora</taxon>
    </lineage>
</organism>
<keyword evidence="6" id="KW-1185">Reference proteome</keyword>
<evidence type="ECO:0000256" key="3">
    <source>
        <dbReference type="ARBA" id="ARBA00022679"/>
    </source>
</evidence>
<dbReference type="Proteomes" id="UP000030752">
    <property type="component" value="Unassembled WGS sequence"/>
</dbReference>
<dbReference type="PANTHER" id="PTHR31306">
    <property type="entry name" value="ALPHA-1,6-MANNOSYLTRANSFERASE MNN11-RELATED"/>
    <property type="match status" value="1"/>
</dbReference>
<reference evidence="5 6" key="1">
    <citation type="submission" date="2013-03" db="EMBL/GenBank/DDBJ databases">
        <title>The Genome Sequence of Phialophora europaea CBS 101466.</title>
        <authorList>
            <consortium name="The Broad Institute Genomics Platform"/>
            <person name="Cuomo C."/>
            <person name="de Hoog S."/>
            <person name="Gorbushina A."/>
            <person name="Walker B."/>
            <person name="Young S.K."/>
            <person name="Zeng Q."/>
            <person name="Gargeya S."/>
            <person name="Fitzgerald M."/>
            <person name="Haas B."/>
            <person name="Abouelleil A."/>
            <person name="Allen A.W."/>
            <person name="Alvarado L."/>
            <person name="Arachchi H.M."/>
            <person name="Berlin A.M."/>
            <person name="Chapman S.B."/>
            <person name="Gainer-Dewar J."/>
            <person name="Goldberg J."/>
            <person name="Griggs A."/>
            <person name="Gujja S."/>
            <person name="Hansen M."/>
            <person name="Howarth C."/>
            <person name="Imamovic A."/>
            <person name="Ireland A."/>
            <person name="Larimer J."/>
            <person name="McCowan C."/>
            <person name="Murphy C."/>
            <person name="Pearson M."/>
            <person name="Poon T.W."/>
            <person name="Priest M."/>
            <person name="Roberts A."/>
            <person name="Saif S."/>
            <person name="Shea T."/>
            <person name="Sisk P."/>
            <person name="Sykes S."/>
            <person name="Wortman J."/>
            <person name="Nusbaum C."/>
            <person name="Birren B."/>
        </authorList>
    </citation>
    <scope>NUCLEOTIDE SEQUENCE [LARGE SCALE GENOMIC DNA]</scope>
    <source>
        <strain evidence="5 6">CBS 101466</strain>
    </source>
</reference>
<dbReference type="Pfam" id="PF05637">
    <property type="entry name" value="Glyco_transf_34"/>
    <property type="match status" value="1"/>
</dbReference>
<dbReference type="HOGENOM" id="CLU_039079_1_0_1"/>
<dbReference type="PANTHER" id="PTHR31306:SF8">
    <property type="entry name" value="GLYCOSYLTRANSFERASE FAMILY 34 PROTEIN"/>
    <property type="match status" value="1"/>
</dbReference>
<dbReference type="AlphaFoldDB" id="W2RW54"/>
<keyword evidence="3" id="KW-0808">Transferase</keyword>
<dbReference type="EMBL" id="KB822721">
    <property type="protein sequence ID" value="ETN39909.1"/>
    <property type="molecule type" value="Genomic_DNA"/>
</dbReference>
<evidence type="ECO:0000256" key="4">
    <source>
        <dbReference type="SAM" id="MobiDB-lite"/>
    </source>
</evidence>
<evidence type="ECO:0000313" key="5">
    <source>
        <dbReference type="EMBL" id="ETN39909.1"/>
    </source>
</evidence>
<comment type="similarity">
    <text evidence="1">Belongs to the glycosyltransferase 34 family.</text>
</comment>
<evidence type="ECO:0008006" key="7">
    <source>
        <dbReference type="Google" id="ProtNLM"/>
    </source>
</evidence>
<dbReference type="InterPro" id="IPR008630">
    <property type="entry name" value="Glyco_trans_34"/>
</dbReference>
<name>W2RW54_CYPE1</name>
<dbReference type="RefSeq" id="XP_008718694.1">
    <property type="nucleotide sequence ID" value="XM_008720472.1"/>
</dbReference>
<dbReference type="GO" id="GO:0016757">
    <property type="term" value="F:glycosyltransferase activity"/>
    <property type="evidence" value="ECO:0007669"/>
    <property type="project" value="UniProtKB-KW"/>
</dbReference>
<dbReference type="InParanoid" id="W2RW54"/>
<gene>
    <name evidence="5" type="ORF">HMPREF1541_06135</name>
</gene>
<proteinExistence type="inferred from homology"/>
<dbReference type="InterPro" id="IPR029044">
    <property type="entry name" value="Nucleotide-diphossugar_trans"/>
</dbReference>
<dbReference type="eggNOG" id="ENOG502SHP1">
    <property type="taxonomic scope" value="Eukaryota"/>
</dbReference>
<protein>
    <recommendedName>
        <fullName evidence="7">Galactosyl transferase GMA12/MNN10 family protein</fullName>
    </recommendedName>
</protein>
<dbReference type="GO" id="GO:0006487">
    <property type="term" value="P:protein N-linked glycosylation"/>
    <property type="evidence" value="ECO:0007669"/>
    <property type="project" value="TreeGrafter"/>
</dbReference>
<dbReference type="OrthoDB" id="4112623at2759"/>
<accession>W2RW54</accession>
<dbReference type="VEuPathDB" id="FungiDB:HMPREF1541_06135"/>
<evidence type="ECO:0000256" key="2">
    <source>
        <dbReference type="ARBA" id="ARBA00022676"/>
    </source>
</evidence>
<feature type="region of interest" description="Disordered" evidence="4">
    <location>
        <begin position="1"/>
        <end position="38"/>
    </location>
</feature>
<evidence type="ECO:0000256" key="1">
    <source>
        <dbReference type="ARBA" id="ARBA00005664"/>
    </source>
</evidence>